<dbReference type="InterPro" id="IPR013974">
    <property type="entry name" value="SAF"/>
</dbReference>
<dbReference type="Pfam" id="PF08666">
    <property type="entry name" value="SAF"/>
    <property type="match status" value="1"/>
</dbReference>
<protein>
    <recommendedName>
        <fullName evidence="1">SAF domain-containing protein</fullName>
    </recommendedName>
</protein>
<proteinExistence type="predicted"/>
<sequence>MQEKRDLVGRRLAAHRRVLAAVLAALGTGFALLALQPRPAGGTSILIAARDLPSGTVLRHEDLRTASLPLAAVPAGALRNQPTGRVLAGPMRRGEPLTDVRLISSGLLNGYGPGTVAVPVRIADAGAVRLLHRGDRVDVLAPAPSTDELTPATRPHRARLIAAAAPVVAIPRPQGEAAGALIVLAADRAQAAALAGAGPHLSLTITKPW</sequence>
<reference evidence="2 3" key="1">
    <citation type="journal article" date="2019" name="Int. J. Syst. Evol. Microbiol.">
        <title>The Global Catalogue of Microorganisms (GCM) 10K type strain sequencing project: providing services to taxonomists for standard genome sequencing and annotation.</title>
        <authorList>
            <consortium name="The Broad Institute Genomics Platform"/>
            <consortium name="The Broad Institute Genome Sequencing Center for Infectious Disease"/>
            <person name="Wu L."/>
            <person name="Ma J."/>
        </authorList>
    </citation>
    <scope>NUCLEOTIDE SEQUENCE [LARGE SCALE GENOMIC DNA]</scope>
    <source>
        <strain evidence="2 3">JCM 3325</strain>
    </source>
</reference>
<evidence type="ECO:0000313" key="2">
    <source>
        <dbReference type="EMBL" id="GAA2434971.1"/>
    </source>
</evidence>
<evidence type="ECO:0000259" key="1">
    <source>
        <dbReference type="SMART" id="SM00858"/>
    </source>
</evidence>
<dbReference type="EMBL" id="BAAARW010000020">
    <property type="protein sequence ID" value="GAA2434971.1"/>
    <property type="molecule type" value="Genomic_DNA"/>
</dbReference>
<feature type="domain" description="SAF" evidence="1">
    <location>
        <begin position="43"/>
        <end position="103"/>
    </location>
</feature>
<organism evidence="2 3">
    <name type="scientific">Actinomadura vinacea</name>
    <dbReference type="NCBI Taxonomy" id="115336"/>
    <lineage>
        <taxon>Bacteria</taxon>
        <taxon>Bacillati</taxon>
        <taxon>Actinomycetota</taxon>
        <taxon>Actinomycetes</taxon>
        <taxon>Streptosporangiales</taxon>
        <taxon>Thermomonosporaceae</taxon>
        <taxon>Actinomadura</taxon>
    </lineage>
</organism>
<comment type="caution">
    <text evidence="2">The sequence shown here is derived from an EMBL/GenBank/DDBJ whole genome shotgun (WGS) entry which is preliminary data.</text>
</comment>
<name>A0ABN3JQP8_9ACTN</name>
<keyword evidence="3" id="KW-1185">Reference proteome</keyword>
<gene>
    <name evidence="2" type="ORF">GCM10010191_56930</name>
</gene>
<dbReference type="SMART" id="SM00858">
    <property type="entry name" value="SAF"/>
    <property type="match status" value="1"/>
</dbReference>
<evidence type="ECO:0000313" key="3">
    <source>
        <dbReference type="Proteomes" id="UP001501231"/>
    </source>
</evidence>
<accession>A0ABN3JQP8</accession>
<dbReference type="CDD" id="cd11614">
    <property type="entry name" value="SAF_CpaB_FlgA_like"/>
    <property type="match status" value="1"/>
</dbReference>
<dbReference type="Proteomes" id="UP001501231">
    <property type="component" value="Unassembled WGS sequence"/>
</dbReference>